<sequence length="209" mass="23621">SFIIATCGIPPTCIVWLLKGSGFNPSVAYIYATIIVIGWVCLVTGQSVVLYSRLHLVDHNPSHLRLVLAMILTNIVVCHVLGLIFIYGIHSPHAKRFALVYSVQAKITVSLFFVQELVISGLYIYATIQLFRDSTWRTQSARKRMLRIIMNIIIILVDIPILGLEYAGYYQLQTAYKAMAYSIKLKIEFRILNGLVDLTKTDIQTRSID</sequence>
<dbReference type="EMBL" id="JAGMUX010000010">
    <property type="protein sequence ID" value="KAH7247388.1"/>
    <property type="molecule type" value="Genomic_DNA"/>
</dbReference>
<dbReference type="InterPro" id="IPR056120">
    <property type="entry name" value="DUF7703"/>
</dbReference>
<dbReference type="Proteomes" id="UP000720189">
    <property type="component" value="Unassembled WGS sequence"/>
</dbReference>
<keyword evidence="1" id="KW-0472">Membrane</keyword>
<protein>
    <recommendedName>
        <fullName evidence="2">DUF7703 domain-containing protein</fullName>
    </recommendedName>
</protein>
<dbReference type="GeneID" id="70217937"/>
<gene>
    <name evidence="3" type="ORF">BKA55DRAFT_514655</name>
</gene>
<organism evidence="3 4">
    <name type="scientific">Fusarium redolens</name>
    <dbReference type="NCBI Taxonomy" id="48865"/>
    <lineage>
        <taxon>Eukaryota</taxon>
        <taxon>Fungi</taxon>
        <taxon>Dikarya</taxon>
        <taxon>Ascomycota</taxon>
        <taxon>Pezizomycotina</taxon>
        <taxon>Sordariomycetes</taxon>
        <taxon>Hypocreomycetidae</taxon>
        <taxon>Hypocreales</taxon>
        <taxon>Nectriaceae</taxon>
        <taxon>Fusarium</taxon>
        <taxon>Fusarium redolens species complex</taxon>
    </lineage>
</organism>
<keyword evidence="1" id="KW-0812">Transmembrane</keyword>
<dbReference type="Pfam" id="PF24802">
    <property type="entry name" value="DUF7703"/>
    <property type="match status" value="1"/>
</dbReference>
<keyword evidence="4" id="KW-1185">Reference proteome</keyword>
<name>A0A9P9GZ64_FUSRE</name>
<evidence type="ECO:0000313" key="4">
    <source>
        <dbReference type="Proteomes" id="UP000720189"/>
    </source>
</evidence>
<evidence type="ECO:0000313" key="3">
    <source>
        <dbReference type="EMBL" id="KAH7247388.1"/>
    </source>
</evidence>
<proteinExistence type="predicted"/>
<dbReference type="RefSeq" id="XP_046047971.1">
    <property type="nucleotide sequence ID" value="XM_046187983.1"/>
</dbReference>
<dbReference type="PANTHER" id="PTHR37013">
    <property type="entry name" value="INTEGRAL MEMBRANE PROTEIN (AFU_ORTHOLOGUE AFUA_1G05950)-RELATED"/>
    <property type="match status" value="1"/>
</dbReference>
<feature type="non-terminal residue" evidence="3">
    <location>
        <position position="1"/>
    </location>
</feature>
<evidence type="ECO:0000259" key="2">
    <source>
        <dbReference type="Pfam" id="PF24802"/>
    </source>
</evidence>
<evidence type="ECO:0000256" key="1">
    <source>
        <dbReference type="SAM" id="Phobius"/>
    </source>
</evidence>
<feature type="domain" description="DUF7703" evidence="2">
    <location>
        <begin position="1"/>
        <end position="201"/>
    </location>
</feature>
<reference evidence="3" key="1">
    <citation type="journal article" date="2021" name="Nat. Commun.">
        <title>Genetic determinants of endophytism in the Arabidopsis root mycobiome.</title>
        <authorList>
            <person name="Mesny F."/>
            <person name="Miyauchi S."/>
            <person name="Thiergart T."/>
            <person name="Pickel B."/>
            <person name="Atanasova L."/>
            <person name="Karlsson M."/>
            <person name="Huettel B."/>
            <person name="Barry K.W."/>
            <person name="Haridas S."/>
            <person name="Chen C."/>
            <person name="Bauer D."/>
            <person name="Andreopoulos W."/>
            <person name="Pangilinan J."/>
            <person name="LaButti K."/>
            <person name="Riley R."/>
            <person name="Lipzen A."/>
            <person name="Clum A."/>
            <person name="Drula E."/>
            <person name="Henrissat B."/>
            <person name="Kohler A."/>
            <person name="Grigoriev I.V."/>
            <person name="Martin F.M."/>
            <person name="Hacquard S."/>
        </authorList>
    </citation>
    <scope>NUCLEOTIDE SEQUENCE</scope>
    <source>
        <strain evidence="3">MPI-CAGE-AT-0023</strain>
    </source>
</reference>
<feature type="transmembrane region" description="Helical" evidence="1">
    <location>
        <begin position="28"/>
        <end position="52"/>
    </location>
</feature>
<comment type="caution">
    <text evidence="3">The sequence shown here is derived from an EMBL/GenBank/DDBJ whole genome shotgun (WGS) entry which is preliminary data.</text>
</comment>
<keyword evidence="1" id="KW-1133">Transmembrane helix</keyword>
<feature type="transmembrane region" description="Helical" evidence="1">
    <location>
        <begin position="107"/>
        <end position="128"/>
    </location>
</feature>
<feature type="transmembrane region" description="Helical" evidence="1">
    <location>
        <begin position="148"/>
        <end position="169"/>
    </location>
</feature>
<accession>A0A9P9GZ64</accession>
<dbReference type="PANTHER" id="PTHR37013:SF3">
    <property type="entry name" value="INTEGRAL MEMBRANE PROTEIN (AFU_ORTHOLOGUE AFUA_1G05950)"/>
    <property type="match status" value="1"/>
</dbReference>
<dbReference type="OrthoDB" id="405906at2759"/>
<feature type="transmembrane region" description="Helical" evidence="1">
    <location>
        <begin position="64"/>
        <end position="87"/>
    </location>
</feature>
<dbReference type="AlphaFoldDB" id="A0A9P9GZ64"/>